<evidence type="ECO:0000313" key="2">
    <source>
        <dbReference type="Proteomes" id="UP001165663"/>
    </source>
</evidence>
<comment type="caution">
    <text evidence="1">The sequence shown here is derived from an EMBL/GenBank/DDBJ whole genome shotgun (WGS) entry which is preliminary data.</text>
</comment>
<dbReference type="Proteomes" id="UP001165663">
    <property type="component" value="Unassembled WGS sequence"/>
</dbReference>
<protein>
    <submittedName>
        <fullName evidence="1">Uncharacterized protein</fullName>
    </submittedName>
</protein>
<accession>A0AA37V4H5</accession>
<organism evidence="1 2">
    <name type="scientific">Mycobacterium kiyosense</name>
    <dbReference type="NCBI Taxonomy" id="2871094"/>
    <lineage>
        <taxon>Bacteria</taxon>
        <taxon>Bacillati</taxon>
        <taxon>Actinomycetota</taxon>
        <taxon>Actinomycetes</taxon>
        <taxon>Mycobacteriales</taxon>
        <taxon>Mycobacteriaceae</taxon>
        <taxon>Mycobacterium</taxon>
    </lineage>
</organism>
<reference evidence="1" key="1">
    <citation type="submission" date="2022-07" db="EMBL/GenBank/DDBJ databases">
        <title>Mycobacterium kiyosense sp. nov., scotochromogenic slow-glowing species isolated from respiratory specimens.</title>
        <authorList>
            <person name="Fukano H."/>
            <person name="Kazumi Y."/>
            <person name="Sakagami N."/>
            <person name="Ato M."/>
            <person name="Mitarai S."/>
            <person name="Hoshino Y."/>
        </authorList>
    </citation>
    <scope>NUCLEOTIDE SEQUENCE</scope>
    <source>
        <strain evidence="1">SRL2020-028</strain>
    </source>
</reference>
<name>A0AA37V4H5_9MYCO</name>
<proteinExistence type="predicted"/>
<dbReference type="EMBL" id="BRXE01000151">
    <property type="protein sequence ID" value="GLB86552.1"/>
    <property type="molecule type" value="Genomic_DNA"/>
</dbReference>
<dbReference type="AlphaFoldDB" id="A0AA37V4H5"/>
<gene>
    <name evidence="1" type="ORF">SRL2020028_58080</name>
</gene>
<sequence>MSHLSRYPHRGPFAKTRRYWSDPVIHDGERGQEATSQRINRWVLDTGDSGDGETKLLKIGATGRAIVEMAVKALSRGRIEGVVEVVRDEFDELLTANDAVVLCRSLPDLRVLNVTTCKQASSD</sequence>
<evidence type="ECO:0000313" key="1">
    <source>
        <dbReference type="EMBL" id="GLB86552.1"/>
    </source>
</evidence>